<dbReference type="Proteomes" id="UP001566132">
    <property type="component" value="Unassembled WGS sequence"/>
</dbReference>
<dbReference type="Gene3D" id="1.10.565.10">
    <property type="entry name" value="Retinoid X Receptor"/>
    <property type="match status" value="1"/>
</dbReference>
<dbReference type="SUPFAM" id="SSF48508">
    <property type="entry name" value="Nuclear receptor ligand-binding domain"/>
    <property type="match status" value="1"/>
</dbReference>
<dbReference type="PROSITE" id="PS00031">
    <property type="entry name" value="NUCLEAR_REC_DBD_1"/>
    <property type="match status" value="1"/>
</dbReference>
<keyword evidence="3" id="KW-0863">Zinc-finger</keyword>
<reference evidence="11 12" key="1">
    <citation type="submission" date="2024-05" db="EMBL/GenBank/DDBJ databases">
        <title>Genetic variation in Jamaican populations of the coffee berry borer (Hypothenemus hampei).</title>
        <authorList>
            <person name="Errbii M."/>
            <person name="Myrie A."/>
        </authorList>
    </citation>
    <scope>NUCLEOTIDE SEQUENCE [LARGE SCALE GENOMIC DNA]</scope>
    <source>
        <strain evidence="11">JA-Hopewell-2020-01-JO</strain>
        <tissue evidence="11">Whole body</tissue>
    </source>
</reference>
<evidence type="ECO:0000256" key="3">
    <source>
        <dbReference type="ARBA" id="ARBA00022771"/>
    </source>
</evidence>
<dbReference type="Pfam" id="PF00105">
    <property type="entry name" value="zf-C4"/>
    <property type="match status" value="1"/>
</dbReference>
<name>A0ABD1F5U1_HYPHA</name>
<accession>A0ABD1F5U1</accession>
<dbReference type="InterPro" id="IPR050274">
    <property type="entry name" value="Nuclear_hormone_rcpt_NR2"/>
</dbReference>
<comment type="subcellular location">
    <subcellularLocation>
        <location evidence="1">Nucleus</location>
    </subcellularLocation>
</comment>
<dbReference type="PANTHER" id="PTHR24083">
    <property type="entry name" value="NUCLEAR HORMONE RECEPTOR"/>
    <property type="match status" value="1"/>
</dbReference>
<evidence type="ECO:0000256" key="8">
    <source>
        <dbReference type="ARBA" id="ARBA00023170"/>
    </source>
</evidence>
<keyword evidence="12" id="KW-1185">Reference proteome</keyword>
<dbReference type="InterPro" id="IPR013088">
    <property type="entry name" value="Znf_NHR/GATA"/>
</dbReference>
<evidence type="ECO:0000259" key="10">
    <source>
        <dbReference type="PROSITE" id="PS51030"/>
    </source>
</evidence>
<keyword evidence="6" id="KW-0238">DNA-binding</keyword>
<dbReference type="SMART" id="SM00399">
    <property type="entry name" value="ZnF_C4"/>
    <property type="match status" value="1"/>
</dbReference>
<evidence type="ECO:0000313" key="12">
    <source>
        <dbReference type="Proteomes" id="UP001566132"/>
    </source>
</evidence>
<comment type="caution">
    <text evidence="11">The sequence shown here is derived from an EMBL/GenBank/DDBJ whole genome shotgun (WGS) entry which is preliminary data.</text>
</comment>
<keyword evidence="7" id="KW-0804">Transcription</keyword>
<dbReference type="GO" id="GO:0003677">
    <property type="term" value="F:DNA binding"/>
    <property type="evidence" value="ECO:0007669"/>
    <property type="project" value="UniProtKB-KW"/>
</dbReference>
<evidence type="ECO:0000256" key="9">
    <source>
        <dbReference type="ARBA" id="ARBA00023242"/>
    </source>
</evidence>
<keyword evidence="4" id="KW-0862">Zinc</keyword>
<keyword evidence="5" id="KW-0805">Transcription regulation</keyword>
<evidence type="ECO:0000256" key="6">
    <source>
        <dbReference type="ARBA" id="ARBA00023125"/>
    </source>
</evidence>
<organism evidence="11 12">
    <name type="scientific">Hypothenemus hampei</name>
    <name type="common">Coffee berry borer</name>
    <dbReference type="NCBI Taxonomy" id="57062"/>
    <lineage>
        <taxon>Eukaryota</taxon>
        <taxon>Metazoa</taxon>
        <taxon>Ecdysozoa</taxon>
        <taxon>Arthropoda</taxon>
        <taxon>Hexapoda</taxon>
        <taxon>Insecta</taxon>
        <taxon>Pterygota</taxon>
        <taxon>Neoptera</taxon>
        <taxon>Endopterygota</taxon>
        <taxon>Coleoptera</taxon>
        <taxon>Polyphaga</taxon>
        <taxon>Cucujiformia</taxon>
        <taxon>Curculionidae</taxon>
        <taxon>Scolytinae</taxon>
        <taxon>Hypothenemus</taxon>
    </lineage>
</organism>
<proteinExistence type="predicted"/>
<evidence type="ECO:0000256" key="5">
    <source>
        <dbReference type="ARBA" id="ARBA00023015"/>
    </source>
</evidence>
<dbReference type="GO" id="GO:0008270">
    <property type="term" value="F:zinc ion binding"/>
    <property type="evidence" value="ECO:0007669"/>
    <property type="project" value="UniProtKB-KW"/>
</dbReference>
<dbReference type="SUPFAM" id="SSF57716">
    <property type="entry name" value="Glucocorticoid receptor-like (DNA-binding domain)"/>
    <property type="match status" value="1"/>
</dbReference>
<evidence type="ECO:0000256" key="2">
    <source>
        <dbReference type="ARBA" id="ARBA00022723"/>
    </source>
</evidence>
<dbReference type="Gene3D" id="3.30.50.10">
    <property type="entry name" value="Erythroid Transcription Factor GATA-1, subunit A"/>
    <property type="match status" value="1"/>
</dbReference>
<dbReference type="InterPro" id="IPR001628">
    <property type="entry name" value="Znf_hrmn_rcpt"/>
</dbReference>
<dbReference type="FunFam" id="3.30.50.10:FF:000145">
    <property type="entry name" value="Retinoic acid receptor gamma, putative"/>
    <property type="match status" value="1"/>
</dbReference>
<sequence>MCRNLIGPIPCEVCGDRSYGKHYGVYCCDGCSCFFKRSVRKNVLYTCIAGNGKCAIDKARRNWCPYCRLRRCFTVNMNVLAVQAERGPRKLRYFNQRSLHISCIDETNGQIHELTARTFLSTIKRVRQQKSGFGLLNRDSQNTILNHLWACMFCFKIALSTANVEQWLPFMKSTIFHFKSLQLSIGEQDLIENILLCRNDLLSDHKEAFLAENLQETLMEKLYSMNCKNKKRFFKIILSLPLLNLYSKEFVYLELFKPIIGNVPIEHIIATI</sequence>
<dbReference type="InterPro" id="IPR035500">
    <property type="entry name" value="NHR-like_dom_sf"/>
</dbReference>
<feature type="domain" description="Nuclear receptor" evidence="10">
    <location>
        <begin position="8"/>
        <end position="84"/>
    </location>
</feature>
<evidence type="ECO:0000256" key="7">
    <source>
        <dbReference type="ARBA" id="ARBA00023163"/>
    </source>
</evidence>
<gene>
    <name evidence="11" type="ORF">ABEB36_002461</name>
</gene>
<dbReference type="AlphaFoldDB" id="A0ABD1F5U1"/>
<dbReference type="EMBL" id="JBDJPC010000002">
    <property type="protein sequence ID" value="KAL1512966.1"/>
    <property type="molecule type" value="Genomic_DNA"/>
</dbReference>
<dbReference type="GO" id="GO:0005634">
    <property type="term" value="C:nucleus"/>
    <property type="evidence" value="ECO:0007669"/>
    <property type="project" value="UniProtKB-SubCell"/>
</dbReference>
<dbReference type="PROSITE" id="PS51030">
    <property type="entry name" value="NUCLEAR_REC_DBD_2"/>
    <property type="match status" value="1"/>
</dbReference>
<dbReference type="CDD" id="cd06957">
    <property type="entry name" value="NR_DBD_PNR_like_2"/>
    <property type="match status" value="1"/>
</dbReference>
<keyword evidence="8" id="KW-0675">Receptor</keyword>
<evidence type="ECO:0000256" key="1">
    <source>
        <dbReference type="ARBA" id="ARBA00004123"/>
    </source>
</evidence>
<protein>
    <recommendedName>
        <fullName evidence="10">Nuclear receptor domain-containing protein</fullName>
    </recommendedName>
</protein>
<dbReference type="PRINTS" id="PR00047">
    <property type="entry name" value="STROIDFINGER"/>
</dbReference>
<keyword evidence="9" id="KW-0539">Nucleus</keyword>
<evidence type="ECO:0000313" key="11">
    <source>
        <dbReference type="EMBL" id="KAL1512966.1"/>
    </source>
</evidence>
<keyword evidence="2" id="KW-0479">Metal-binding</keyword>
<evidence type="ECO:0000256" key="4">
    <source>
        <dbReference type="ARBA" id="ARBA00022833"/>
    </source>
</evidence>